<protein>
    <recommendedName>
        <fullName evidence="4">OmpA-like domain-containing protein</fullName>
    </recommendedName>
</protein>
<proteinExistence type="predicted"/>
<evidence type="ECO:0000313" key="5">
    <source>
        <dbReference type="EMBL" id="KKN41916.1"/>
    </source>
</evidence>
<gene>
    <name evidence="5" type="ORF">LCGC14_0718460</name>
</gene>
<dbReference type="PROSITE" id="PS51123">
    <property type="entry name" value="OMPA_2"/>
    <property type="match status" value="1"/>
</dbReference>
<dbReference type="Gene3D" id="3.30.1330.60">
    <property type="entry name" value="OmpA-like domain"/>
    <property type="match status" value="1"/>
</dbReference>
<dbReference type="CDD" id="cd07185">
    <property type="entry name" value="OmpA_C-like"/>
    <property type="match status" value="1"/>
</dbReference>
<keyword evidence="3" id="KW-0998">Cell outer membrane</keyword>
<dbReference type="EMBL" id="LAZR01001616">
    <property type="protein sequence ID" value="KKN41916.1"/>
    <property type="molecule type" value="Genomic_DNA"/>
</dbReference>
<reference evidence="5" key="1">
    <citation type="journal article" date="2015" name="Nature">
        <title>Complex archaea that bridge the gap between prokaryotes and eukaryotes.</title>
        <authorList>
            <person name="Spang A."/>
            <person name="Saw J.H."/>
            <person name="Jorgensen S.L."/>
            <person name="Zaremba-Niedzwiedzka K."/>
            <person name="Martijn J."/>
            <person name="Lind A.E."/>
            <person name="van Eijk R."/>
            <person name="Schleper C."/>
            <person name="Guy L."/>
            <person name="Ettema T.J."/>
        </authorList>
    </citation>
    <scope>NUCLEOTIDE SEQUENCE</scope>
</reference>
<dbReference type="InterPro" id="IPR006665">
    <property type="entry name" value="OmpA-like"/>
</dbReference>
<dbReference type="SUPFAM" id="SSF103088">
    <property type="entry name" value="OmpA-like"/>
    <property type="match status" value="1"/>
</dbReference>
<comment type="caution">
    <text evidence="5">The sequence shown here is derived from an EMBL/GenBank/DDBJ whole genome shotgun (WGS) entry which is preliminary data.</text>
</comment>
<organism evidence="5">
    <name type="scientific">marine sediment metagenome</name>
    <dbReference type="NCBI Taxonomy" id="412755"/>
    <lineage>
        <taxon>unclassified sequences</taxon>
        <taxon>metagenomes</taxon>
        <taxon>ecological metagenomes</taxon>
    </lineage>
</organism>
<dbReference type="InterPro" id="IPR036737">
    <property type="entry name" value="OmpA-like_sf"/>
</dbReference>
<dbReference type="PANTHER" id="PTHR30329">
    <property type="entry name" value="STATOR ELEMENT OF FLAGELLAR MOTOR COMPLEX"/>
    <property type="match status" value="1"/>
</dbReference>
<name>A0A0F9SYI2_9ZZZZ</name>
<feature type="domain" description="OmpA-like" evidence="4">
    <location>
        <begin position="190"/>
        <end position="310"/>
    </location>
</feature>
<accession>A0A0F9SYI2</accession>
<dbReference type="AlphaFoldDB" id="A0A0F9SYI2"/>
<evidence type="ECO:0000256" key="3">
    <source>
        <dbReference type="ARBA" id="ARBA00023237"/>
    </source>
</evidence>
<sequence length="311" mass="33478">MIWRTGLFWLAMASMGGAVELTLPPSARLTAERDTAPDIYAAPVSVFKDNEVQTLRIEGDVKRSAWRIEIAGATPLQILRPLRRELEAEGYTILLDCDASSCGGFDFRFAIETLPAPNMYVDIRSYQFITALKGTTSAPENVVTILTSTETSSAYVQIIQAEAPLSDRGASTPRQAAVASGAPDANGLAQGLLDRGHVVLSALEFDSGTSSLGNKTFAALENLAAFLKAQPEVQVVLVGHTDSVGLLEPNIALSRSRAESVRQRLINQYGVPEDRIDAHGMGYLAPIATNLTAQGREANRRVEAVLLPRNN</sequence>
<dbReference type="PRINTS" id="PR01021">
    <property type="entry name" value="OMPADOMAIN"/>
</dbReference>
<dbReference type="InterPro" id="IPR050330">
    <property type="entry name" value="Bact_OuterMem_StrucFunc"/>
</dbReference>
<evidence type="ECO:0000256" key="1">
    <source>
        <dbReference type="ARBA" id="ARBA00004442"/>
    </source>
</evidence>
<dbReference type="PANTHER" id="PTHR30329:SF21">
    <property type="entry name" value="LIPOPROTEIN YIAD-RELATED"/>
    <property type="match status" value="1"/>
</dbReference>
<evidence type="ECO:0000259" key="4">
    <source>
        <dbReference type="PROSITE" id="PS51123"/>
    </source>
</evidence>
<keyword evidence="2" id="KW-0472">Membrane</keyword>
<comment type="subcellular location">
    <subcellularLocation>
        <location evidence="1">Cell outer membrane</location>
    </subcellularLocation>
</comment>
<dbReference type="Pfam" id="PF00691">
    <property type="entry name" value="OmpA"/>
    <property type="match status" value="1"/>
</dbReference>
<evidence type="ECO:0000256" key="2">
    <source>
        <dbReference type="ARBA" id="ARBA00023136"/>
    </source>
</evidence>
<dbReference type="InterPro" id="IPR006664">
    <property type="entry name" value="OMP_bac"/>
</dbReference>
<dbReference type="GO" id="GO:0009279">
    <property type="term" value="C:cell outer membrane"/>
    <property type="evidence" value="ECO:0007669"/>
    <property type="project" value="UniProtKB-SubCell"/>
</dbReference>